<feature type="transmembrane region" description="Helical" evidence="1">
    <location>
        <begin position="107"/>
        <end position="134"/>
    </location>
</feature>
<dbReference type="AlphaFoldDB" id="X1G815"/>
<protein>
    <submittedName>
        <fullName evidence="2">Uncharacterized protein</fullName>
    </submittedName>
</protein>
<keyword evidence="1" id="KW-0472">Membrane</keyword>
<keyword evidence="1" id="KW-1133">Transmembrane helix</keyword>
<feature type="transmembrane region" description="Helical" evidence="1">
    <location>
        <begin position="155"/>
        <end position="179"/>
    </location>
</feature>
<accession>X1G815</accession>
<dbReference type="EMBL" id="BARU01008169">
    <property type="protein sequence ID" value="GAH37704.1"/>
    <property type="molecule type" value="Genomic_DNA"/>
</dbReference>
<sequence length="253" mass="28919">MILGAILFTQVLASVFVIYGFLFHQKAYYPTDVSSYYNPLVLSIWFGVLVFIPLIVKGFDISSKGAIKIMGVIIAVTTAVLFQYYFFPLFSQSVYAAWPAQQQLAEIFVGFGFFYFYIALLLIPLFFIFGYFQIGFVRWIYRAVRDYGHRIKRSSLFTFLGGILASFTIIGLVIVYYVFLYTAEDYQNMFSQAAQLFNGDFITKLTDITVLPGTLDVKEIFEVTSLAITMLLLAYSSYRDAYNLSLFADQVED</sequence>
<reference evidence="2" key="1">
    <citation type="journal article" date="2014" name="Front. Microbiol.">
        <title>High frequency of phylogenetically diverse reductive dehalogenase-homologous genes in deep subseafloor sedimentary metagenomes.</title>
        <authorList>
            <person name="Kawai M."/>
            <person name="Futagami T."/>
            <person name="Toyoda A."/>
            <person name="Takaki Y."/>
            <person name="Nishi S."/>
            <person name="Hori S."/>
            <person name="Arai W."/>
            <person name="Tsubouchi T."/>
            <person name="Morono Y."/>
            <person name="Uchiyama I."/>
            <person name="Ito T."/>
            <person name="Fujiyama A."/>
            <person name="Inagaki F."/>
            <person name="Takami H."/>
        </authorList>
    </citation>
    <scope>NUCLEOTIDE SEQUENCE</scope>
    <source>
        <strain evidence="2">Expedition CK06-06</strain>
    </source>
</reference>
<feature type="transmembrane region" description="Helical" evidence="1">
    <location>
        <begin position="68"/>
        <end position="87"/>
    </location>
</feature>
<feature type="transmembrane region" description="Helical" evidence="1">
    <location>
        <begin position="37"/>
        <end position="56"/>
    </location>
</feature>
<feature type="non-terminal residue" evidence="2">
    <location>
        <position position="253"/>
    </location>
</feature>
<keyword evidence="1" id="KW-0812">Transmembrane</keyword>
<name>X1G815_9ZZZZ</name>
<evidence type="ECO:0000256" key="1">
    <source>
        <dbReference type="SAM" id="Phobius"/>
    </source>
</evidence>
<proteinExistence type="predicted"/>
<comment type="caution">
    <text evidence="2">The sequence shown here is derived from an EMBL/GenBank/DDBJ whole genome shotgun (WGS) entry which is preliminary data.</text>
</comment>
<organism evidence="2">
    <name type="scientific">marine sediment metagenome</name>
    <dbReference type="NCBI Taxonomy" id="412755"/>
    <lineage>
        <taxon>unclassified sequences</taxon>
        <taxon>metagenomes</taxon>
        <taxon>ecological metagenomes</taxon>
    </lineage>
</organism>
<feature type="transmembrane region" description="Helical" evidence="1">
    <location>
        <begin position="220"/>
        <end position="238"/>
    </location>
</feature>
<gene>
    <name evidence="2" type="ORF">S03H2_16031</name>
</gene>
<evidence type="ECO:0000313" key="2">
    <source>
        <dbReference type="EMBL" id="GAH37704.1"/>
    </source>
</evidence>